<keyword evidence="3" id="KW-1185">Reference proteome</keyword>
<evidence type="ECO:0000313" key="3">
    <source>
        <dbReference type="Proteomes" id="UP000829196"/>
    </source>
</evidence>
<accession>A0A8T3BNW5</accession>
<dbReference type="AlphaFoldDB" id="A0A8T3BNW5"/>
<feature type="compositionally biased region" description="Basic and acidic residues" evidence="1">
    <location>
        <begin position="27"/>
        <end position="41"/>
    </location>
</feature>
<protein>
    <submittedName>
        <fullName evidence="2">Uncharacterized protein</fullName>
    </submittedName>
</protein>
<dbReference type="EMBL" id="JAGYWB010000007">
    <property type="protein sequence ID" value="KAI0516075.1"/>
    <property type="molecule type" value="Genomic_DNA"/>
</dbReference>
<proteinExistence type="predicted"/>
<evidence type="ECO:0000313" key="2">
    <source>
        <dbReference type="EMBL" id="KAI0516075.1"/>
    </source>
</evidence>
<dbReference type="Proteomes" id="UP000829196">
    <property type="component" value="Unassembled WGS sequence"/>
</dbReference>
<gene>
    <name evidence="2" type="ORF">KFK09_008747</name>
</gene>
<organism evidence="2 3">
    <name type="scientific">Dendrobium nobile</name>
    <name type="common">Orchid</name>
    <dbReference type="NCBI Taxonomy" id="94219"/>
    <lineage>
        <taxon>Eukaryota</taxon>
        <taxon>Viridiplantae</taxon>
        <taxon>Streptophyta</taxon>
        <taxon>Embryophyta</taxon>
        <taxon>Tracheophyta</taxon>
        <taxon>Spermatophyta</taxon>
        <taxon>Magnoliopsida</taxon>
        <taxon>Liliopsida</taxon>
        <taxon>Asparagales</taxon>
        <taxon>Orchidaceae</taxon>
        <taxon>Epidendroideae</taxon>
        <taxon>Malaxideae</taxon>
        <taxon>Dendrobiinae</taxon>
        <taxon>Dendrobium</taxon>
    </lineage>
</organism>
<name>A0A8T3BNW5_DENNO</name>
<evidence type="ECO:0000256" key="1">
    <source>
        <dbReference type="SAM" id="MobiDB-lite"/>
    </source>
</evidence>
<reference evidence="2" key="1">
    <citation type="journal article" date="2022" name="Front. Genet.">
        <title>Chromosome-Scale Assembly of the Dendrobium nobile Genome Provides Insights Into the Molecular Mechanism of the Biosynthesis of the Medicinal Active Ingredient of Dendrobium.</title>
        <authorList>
            <person name="Xu Q."/>
            <person name="Niu S.-C."/>
            <person name="Li K.-L."/>
            <person name="Zheng P.-J."/>
            <person name="Zhang X.-J."/>
            <person name="Jia Y."/>
            <person name="Liu Y."/>
            <person name="Niu Y.-X."/>
            <person name="Yu L.-H."/>
            <person name="Chen D.-F."/>
            <person name="Zhang G.-Q."/>
        </authorList>
    </citation>
    <scope>NUCLEOTIDE SEQUENCE</scope>
    <source>
        <tissue evidence="2">Leaf</tissue>
    </source>
</reference>
<sequence>MCNFCSDRNGKSLKEATSNSKGRGLRRRENGERESSRRELKPERLKASFPLIFSDARSCKGHGEKRHQTYERRAICFDEVRMSSGAMCVAQM</sequence>
<feature type="region of interest" description="Disordered" evidence="1">
    <location>
        <begin position="1"/>
        <end position="41"/>
    </location>
</feature>
<comment type="caution">
    <text evidence="2">The sequence shown here is derived from an EMBL/GenBank/DDBJ whole genome shotgun (WGS) entry which is preliminary data.</text>
</comment>